<dbReference type="Proteomes" id="UP000254620">
    <property type="component" value="Unassembled WGS sequence"/>
</dbReference>
<evidence type="ECO:0000259" key="1">
    <source>
        <dbReference type="Pfam" id="PF09077"/>
    </source>
</evidence>
<dbReference type="GO" id="GO:0006313">
    <property type="term" value="P:DNA transposition"/>
    <property type="evidence" value="ECO:0007669"/>
    <property type="project" value="InterPro"/>
</dbReference>
<feature type="domain" description="ORC1/DEAH AAA+ ATPase" evidence="2">
    <location>
        <begin position="94"/>
        <end position="207"/>
    </location>
</feature>
<dbReference type="RefSeq" id="WP_046098966.1">
    <property type="nucleotide sequence ID" value="NZ_LAEN01000111.1"/>
</dbReference>
<dbReference type="InterPro" id="IPR036733">
    <property type="entry name" value="B_transposit_C_sf"/>
</dbReference>
<evidence type="ECO:0000313" key="6">
    <source>
        <dbReference type="Proteomes" id="UP000254620"/>
    </source>
</evidence>
<dbReference type="PANTHER" id="PTHR35894">
    <property type="entry name" value="GENERAL SECRETION PATHWAY PROTEIN A-RELATED"/>
    <property type="match status" value="1"/>
</dbReference>
<dbReference type="InterPro" id="IPR049945">
    <property type="entry name" value="AAA_22"/>
</dbReference>
<dbReference type="PANTHER" id="PTHR35894:SF5">
    <property type="entry name" value="MU-LIKE PROPHAGE FLUMU DNA TRANSPOSITION PROTEIN B"/>
    <property type="match status" value="1"/>
</dbReference>
<dbReference type="Gene3D" id="3.40.50.300">
    <property type="entry name" value="P-loop containing nucleotide triphosphate hydrolases"/>
    <property type="match status" value="1"/>
</dbReference>
<accession>A0A0F5EXB7</accession>
<protein>
    <submittedName>
        <fullName evidence="3">Predicted ATPase</fullName>
    </submittedName>
</protein>
<feature type="domain" description="B transposition protein C-terminal" evidence="1">
    <location>
        <begin position="223"/>
        <end position="302"/>
    </location>
</feature>
<name>A0A0F5EXB7_AVIPA</name>
<dbReference type="Gene3D" id="1.10.1180.10">
    <property type="entry name" value="B transposition protein, C-terminal domain"/>
    <property type="match status" value="1"/>
</dbReference>
<dbReference type="SUPFAM" id="SSF47413">
    <property type="entry name" value="lambda repressor-like DNA-binding domains"/>
    <property type="match status" value="1"/>
</dbReference>
<evidence type="ECO:0000313" key="4">
    <source>
        <dbReference type="EMBL" id="SUU98659.1"/>
    </source>
</evidence>
<dbReference type="EMBL" id="UFSW01000001">
    <property type="protein sequence ID" value="SUU97730.1"/>
    <property type="molecule type" value="Genomic_DNA"/>
</dbReference>
<dbReference type="OrthoDB" id="8456465at2"/>
<dbReference type="InterPro" id="IPR009084">
    <property type="entry name" value="B_transpositn_C"/>
</dbReference>
<dbReference type="SUPFAM" id="SSF52540">
    <property type="entry name" value="P-loop containing nucleoside triphosphate hydrolases"/>
    <property type="match status" value="1"/>
</dbReference>
<dbReference type="GO" id="GO:0016887">
    <property type="term" value="F:ATP hydrolysis activity"/>
    <property type="evidence" value="ECO:0007669"/>
    <property type="project" value="InterPro"/>
</dbReference>
<dbReference type="InterPro" id="IPR010982">
    <property type="entry name" value="Lambda_DNA-bd_dom_sf"/>
</dbReference>
<dbReference type="eggNOG" id="COG2842">
    <property type="taxonomic scope" value="Bacteria"/>
</dbReference>
<organism evidence="3 6">
    <name type="scientific">Avibacterium paragallinarum</name>
    <name type="common">Haemophilus gallinarum</name>
    <dbReference type="NCBI Taxonomy" id="728"/>
    <lineage>
        <taxon>Bacteria</taxon>
        <taxon>Pseudomonadati</taxon>
        <taxon>Pseudomonadota</taxon>
        <taxon>Gammaproteobacteria</taxon>
        <taxon>Pasteurellales</taxon>
        <taxon>Pasteurellaceae</taxon>
        <taxon>Avibacterium</taxon>
    </lineage>
</organism>
<evidence type="ECO:0000313" key="5">
    <source>
        <dbReference type="EMBL" id="SUV40840.1"/>
    </source>
</evidence>
<dbReference type="SUPFAM" id="SSF47681">
    <property type="entry name" value="C-terminal domain of B transposition protein"/>
    <property type="match status" value="1"/>
</dbReference>
<dbReference type="EMBL" id="UFSW01000001">
    <property type="protein sequence ID" value="SUU98659.1"/>
    <property type="molecule type" value="Genomic_DNA"/>
</dbReference>
<dbReference type="Pfam" id="PF13401">
    <property type="entry name" value="AAA_22"/>
    <property type="match status" value="1"/>
</dbReference>
<dbReference type="EMBL" id="UFSW01000003">
    <property type="protein sequence ID" value="SUV40840.1"/>
    <property type="molecule type" value="Genomic_DNA"/>
</dbReference>
<evidence type="ECO:0000259" key="2">
    <source>
        <dbReference type="Pfam" id="PF13401"/>
    </source>
</evidence>
<evidence type="ECO:0000313" key="3">
    <source>
        <dbReference type="EMBL" id="SUU97730.1"/>
    </source>
</evidence>
<dbReference type="Gene3D" id="1.10.260.40">
    <property type="entry name" value="lambda repressor-like DNA-binding domains"/>
    <property type="match status" value="1"/>
</dbReference>
<proteinExistence type="predicted"/>
<gene>
    <name evidence="3" type="ORF">NCTC10926_01128</name>
    <name evidence="4" type="ORF">NCTC10926_02096</name>
    <name evidence="5" type="ORF">NCTC10926_02898</name>
</gene>
<sequence>MTEIIEQIKQIIESGEINRMQLAKEIGVTPPVISSYLNGKYTGDNDKITQSLEGWLEQREIKRSQFMTAPEFIKTPTAELIHTIISYAHALGCITTVFGMSGAGKTVAAREYQKRHRNVWLVTAHPSRASLAEMLYEIALELGVGEPPKRKAALARLIESRMKGTKGLLIVDEADHLSYETLEELRLIQEACDVGMTLIGNDKVYTRMRGGINQSHDFARLWSRSAKNESIQHCKKEDIVAIANAWQLDTTDKKLISLLAETGKRGGGLRILTQVLRLAWFSANGDNKRLDYDYILAAKNELQGETV</sequence>
<dbReference type="Pfam" id="PF09077">
    <property type="entry name" value="Phage-MuB_C"/>
    <property type="match status" value="1"/>
</dbReference>
<dbReference type="GO" id="GO:0003677">
    <property type="term" value="F:DNA binding"/>
    <property type="evidence" value="ECO:0007669"/>
    <property type="project" value="InterPro"/>
</dbReference>
<reference evidence="3 6" key="1">
    <citation type="submission" date="2018-06" db="EMBL/GenBank/DDBJ databases">
        <authorList>
            <consortium name="Pathogen Informatics"/>
            <person name="Doyle S."/>
        </authorList>
    </citation>
    <scope>NUCLEOTIDE SEQUENCE [LARGE SCALE GENOMIC DNA]</scope>
    <source>
        <strain evidence="3 6">NCTC10926</strain>
    </source>
</reference>
<dbReference type="AlphaFoldDB" id="A0A0F5EXB7"/>
<dbReference type="InterPro" id="IPR052026">
    <property type="entry name" value="ExeA_AAA_ATPase_DNA-bind"/>
</dbReference>
<dbReference type="InterPro" id="IPR027417">
    <property type="entry name" value="P-loop_NTPase"/>
</dbReference>